<dbReference type="PANTHER" id="PTHR36759:SF1">
    <property type="entry name" value="DYNEIN BETA CHAIN, CILIARY PROTEIN"/>
    <property type="match status" value="1"/>
</dbReference>
<keyword evidence="3" id="KW-1185">Reference proteome</keyword>
<reference evidence="2 3" key="1">
    <citation type="submission" date="2022-03" db="EMBL/GenBank/DDBJ databases">
        <authorList>
            <person name="Nunn A."/>
            <person name="Chopra R."/>
            <person name="Nunn A."/>
            <person name="Contreras Garrido A."/>
        </authorList>
    </citation>
    <scope>NUCLEOTIDE SEQUENCE [LARGE SCALE GENOMIC DNA]</scope>
</reference>
<gene>
    <name evidence="2" type="ORF">TAV2_LOCUS9986</name>
</gene>
<dbReference type="InterPro" id="IPR009622">
    <property type="entry name" value="NDUFAF4"/>
</dbReference>
<dbReference type="EMBL" id="OU466859">
    <property type="protein sequence ID" value="CAH2053119.1"/>
    <property type="molecule type" value="Genomic_DNA"/>
</dbReference>
<name>A0AAU9RXD0_THLAR</name>
<sequence>MGQQLRRAVGRIREVERSPSSTSRVAVDRRSIPTEELSAGKSPSTAAVNGVSGNQNLVLHYFLIIWVYLIDEAGRSSDDNELEERDPKYDTMLNQMVGRIRAKPGGKAEMGEASLVETSKRPLPKLRNTTPESTRYEEKPVPQGTLNVAQVRHIMLLYQGKAQDHNGPMSVDEIAKNYRIDVSQVQKITQFLSLPPEVTDKQKKRYE</sequence>
<accession>A0AAU9RXD0</accession>
<dbReference type="PANTHER" id="PTHR36759">
    <property type="entry name" value="DYNEIN BETA CHAIN, CILIARY PROTEIN"/>
    <property type="match status" value="1"/>
</dbReference>
<dbReference type="Proteomes" id="UP000836841">
    <property type="component" value="Chromosome 3"/>
</dbReference>
<dbReference type="AlphaFoldDB" id="A0AAU9RXD0"/>
<dbReference type="Pfam" id="PF06784">
    <property type="entry name" value="UPF0240"/>
    <property type="match status" value="1"/>
</dbReference>
<dbReference type="GO" id="GO:0005739">
    <property type="term" value="C:mitochondrion"/>
    <property type="evidence" value="ECO:0007669"/>
    <property type="project" value="GOC"/>
</dbReference>
<feature type="region of interest" description="Disordered" evidence="1">
    <location>
        <begin position="1"/>
        <end position="47"/>
    </location>
</feature>
<evidence type="ECO:0000256" key="1">
    <source>
        <dbReference type="SAM" id="MobiDB-lite"/>
    </source>
</evidence>
<dbReference type="GO" id="GO:0032981">
    <property type="term" value="P:mitochondrial respiratory chain complex I assembly"/>
    <property type="evidence" value="ECO:0007669"/>
    <property type="project" value="InterPro"/>
</dbReference>
<evidence type="ECO:0000313" key="3">
    <source>
        <dbReference type="Proteomes" id="UP000836841"/>
    </source>
</evidence>
<evidence type="ECO:0000313" key="2">
    <source>
        <dbReference type="EMBL" id="CAH2053119.1"/>
    </source>
</evidence>
<protein>
    <submittedName>
        <fullName evidence="2">Uncharacterized protein</fullName>
    </submittedName>
</protein>
<proteinExistence type="predicted"/>
<organism evidence="2 3">
    <name type="scientific">Thlaspi arvense</name>
    <name type="common">Field penny-cress</name>
    <dbReference type="NCBI Taxonomy" id="13288"/>
    <lineage>
        <taxon>Eukaryota</taxon>
        <taxon>Viridiplantae</taxon>
        <taxon>Streptophyta</taxon>
        <taxon>Embryophyta</taxon>
        <taxon>Tracheophyta</taxon>
        <taxon>Spermatophyta</taxon>
        <taxon>Magnoliopsida</taxon>
        <taxon>eudicotyledons</taxon>
        <taxon>Gunneridae</taxon>
        <taxon>Pentapetalae</taxon>
        <taxon>rosids</taxon>
        <taxon>malvids</taxon>
        <taxon>Brassicales</taxon>
        <taxon>Brassicaceae</taxon>
        <taxon>Thlaspideae</taxon>
        <taxon>Thlaspi</taxon>
    </lineage>
</organism>